<organism evidence="2">
    <name type="scientific">Cladocopium goreaui</name>
    <dbReference type="NCBI Taxonomy" id="2562237"/>
    <lineage>
        <taxon>Eukaryota</taxon>
        <taxon>Sar</taxon>
        <taxon>Alveolata</taxon>
        <taxon>Dinophyceae</taxon>
        <taxon>Suessiales</taxon>
        <taxon>Symbiodiniaceae</taxon>
        <taxon>Cladocopium</taxon>
    </lineage>
</organism>
<accession>A0A9P1G8D1</accession>
<name>A0A9P1G8D1_9DINO</name>
<reference evidence="3" key="2">
    <citation type="submission" date="2024-04" db="EMBL/GenBank/DDBJ databases">
        <authorList>
            <person name="Chen Y."/>
            <person name="Shah S."/>
            <person name="Dougan E. K."/>
            <person name="Thang M."/>
            <person name="Chan C."/>
        </authorList>
    </citation>
    <scope>NUCLEOTIDE SEQUENCE [LARGE SCALE GENOMIC DNA]</scope>
</reference>
<dbReference type="InterPro" id="IPR011047">
    <property type="entry name" value="Quinoprotein_ADH-like_sf"/>
</dbReference>
<evidence type="ECO:0000259" key="1">
    <source>
        <dbReference type="PROSITE" id="PS50053"/>
    </source>
</evidence>
<dbReference type="SUPFAM" id="SSF54236">
    <property type="entry name" value="Ubiquitin-like"/>
    <property type="match status" value="1"/>
</dbReference>
<dbReference type="PANTHER" id="PTHR14604:SF4">
    <property type="entry name" value="F-BOX DOMAIN-CONTAINING PROTEIN"/>
    <property type="match status" value="1"/>
</dbReference>
<proteinExistence type="predicted"/>
<evidence type="ECO:0000313" key="2">
    <source>
        <dbReference type="EMBL" id="CAI4000987.1"/>
    </source>
</evidence>
<dbReference type="InterPro" id="IPR000626">
    <property type="entry name" value="Ubiquitin-like_dom"/>
</dbReference>
<evidence type="ECO:0000313" key="4">
    <source>
        <dbReference type="EMBL" id="CAL4788299.1"/>
    </source>
</evidence>
<dbReference type="AlphaFoldDB" id="A0A9P1G8D1"/>
<dbReference type="EMBL" id="CAMXCT010002868">
    <property type="protein sequence ID" value="CAI4000987.1"/>
    <property type="molecule type" value="Genomic_DNA"/>
</dbReference>
<evidence type="ECO:0000313" key="5">
    <source>
        <dbReference type="Proteomes" id="UP001152797"/>
    </source>
</evidence>
<keyword evidence="5" id="KW-1185">Reference proteome</keyword>
<feature type="domain" description="Ubiquitin-like" evidence="1">
    <location>
        <begin position="4"/>
        <end position="74"/>
    </location>
</feature>
<reference evidence="2" key="1">
    <citation type="submission" date="2022-10" db="EMBL/GenBank/DDBJ databases">
        <authorList>
            <person name="Chen Y."/>
            <person name="Dougan E. K."/>
            <person name="Chan C."/>
            <person name="Rhodes N."/>
            <person name="Thang M."/>
        </authorList>
    </citation>
    <scope>NUCLEOTIDE SEQUENCE</scope>
</reference>
<evidence type="ECO:0000313" key="3">
    <source>
        <dbReference type="EMBL" id="CAL1154362.1"/>
    </source>
</evidence>
<dbReference type="Proteomes" id="UP001152797">
    <property type="component" value="Unassembled WGS sequence"/>
</dbReference>
<dbReference type="EMBL" id="CAMXCT030002868">
    <property type="protein sequence ID" value="CAL4788299.1"/>
    <property type="molecule type" value="Genomic_DNA"/>
</dbReference>
<dbReference type="PROSITE" id="PS50053">
    <property type="entry name" value="UBIQUITIN_2"/>
    <property type="match status" value="1"/>
</dbReference>
<dbReference type="InterPro" id="IPR029071">
    <property type="entry name" value="Ubiquitin-like_domsf"/>
</dbReference>
<dbReference type="Gene3D" id="2.130.10.10">
    <property type="entry name" value="YVTN repeat-like/Quinoprotein amine dehydrogenase"/>
    <property type="match status" value="2"/>
</dbReference>
<dbReference type="SUPFAM" id="SSF50998">
    <property type="entry name" value="Quinoprotein alcohol dehydrogenase-like"/>
    <property type="match status" value="1"/>
</dbReference>
<protein>
    <submittedName>
        <fullName evidence="4">WD repeat-containing protein tag-125</fullName>
    </submittedName>
</protein>
<gene>
    <name evidence="2" type="ORF">C1SCF055_LOCUS27065</name>
</gene>
<dbReference type="Gene3D" id="3.10.20.90">
    <property type="entry name" value="Phosphatidylinositol 3-kinase Catalytic Subunit, Chain A, domain 1"/>
    <property type="match status" value="1"/>
</dbReference>
<dbReference type="InterPro" id="IPR015943">
    <property type="entry name" value="WD40/YVTN_repeat-like_dom_sf"/>
</dbReference>
<dbReference type="EMBL" id="CAMXCT020002868">
    <property type="protein sequence ID" value="CAL1154362.1"/>
    <property type="molecule type" value="Genomic_DNA"/>
</dbReference>
<sequence>MDRLSISVTDIAAEVIGVLELDGNCRVSTLRQRLHESSNVPLYDQHLIYGSKVLTDDLLLSSLTNEREIQITLVRAAKPCALTAGSDGNFMLWDLGTGQCCRYLPISTTVVCLAVDWIARIVLSGHTDSYFRLWDLDRGFCLREMGLSTTFATPRCVEFDWKMKVAVSTSSAFGCCMIGLPAPPLGLWDLAAGRFIQGFFPASGNSRCLSAHWDTCQVLVAGDSLELFDIDLGEQKWAVKPDGHVQVVAVDWAAGVAISGGDGGTLQVWTLESQSCVQELLQPGQMQKLQMDWSRGFCLAAGLRAGSGLCCWKWDLKEWRCLTETLVCCEASRCVALDVSRLTCLYAESPAEADDEGDSLKVYDLVRGLEVVELTGHPDHVMCGSMS</sequence>
<comment type="caution">
    <text evidence="2">The sequence shown here is derived from an EMBL/GenBank/DDBJ whole genome shotgun (WGS) entry which is preliminary data.</text>
</comment>
<dbReference type="OrthoDB" id="190105at2759"/>
<dbReference type="PANTHER" id="PTHR14604">
    <property type="entry name" value="WD40 REPEAT PF20"/>
    <property type="match status" value="1"/>
</dbReference>
<dbReference type="InterPro" id="IPR050995">
    <property type="entry name" value="WD-F-box_domain-protein"/>
</dbReference>